<comment type="caution">
    <text evidence="1">The sequence shown here is derived from an EMBL/GenBank/DDBJ whole genome shotgun (WGS) entry which is preliminary data.</text>
</comment>
<gene>
    <name evidence="1" type="ORF">Rhe02_46680</name>
</gene>
<dbReference type="AlphaFoldDB" id="A0A8J3Q9W5"/>
<keyword evidence="2" id="KW-1185">Reference proteome</keyword>
<name>A0A8J3Q9W5_9ACTN</name>
<accession>A0A8J3Q9W5</accession>
<organism evidence="1 2">
    <name type="scientific">Rhizocola hellebori</name>
    <dbReference type="NCBI Taxonomy" id="1392758"/>
    <lineage>
        <taxon>Bacteria</taxon>
        <taxon>Bacillati</taxon>
        <taxon>Actinomycetota</taxon>
        <taxon>Actinomycetes</taxon>
        <taxon>Micromonosporales</taxon>
        <taxon>Micromonosporaceae</taxon>
        <taxon>Rhizocola</taxon>
    </lineage>
</organism>
<dbReference type="Proteomes" id="UP000612899">
    <property type="component" value="Unassembled WGS sequence"/>
</dbReference>
<dbReference type="EMBL" id="BONY01000028">
    <property type="protein sequence ID" value="GIH06601.1"/>
    <property type="molecule type" value="Genomic_DNA"/>
</dbReference>
<protein>
    <submittedName>
        <fullName evidence="1">Uncharacterized protein</fullName>
    </submittedName>
</protein>
<proteinExistence type="predicted"/>
<evidence type="ECO:0000313" key="1">
    <source>
        <dbReference type="EMBL" id="GIH06601.1"/>
    </source>
</evidence>
<evidence type="ECO:0000313" key="2">
    <source>
        <dbReference type="Proteomes" id="UP000612899"/>
    </source>
</evidence>
<sequence length="165" mass="17934">MLTLANVATLDYIVVVTAPRSIRFDQGVLARLDRYVKEHPGSSSSSVANMFIDESLRAHEHPGVVFRPGPTGRRAALAGGPDVWEVIAALKAIREDDPALDGELLIGELATVTGLGAQRVVVALRYYAAYPTEVDERIASNAAVAEREEKLWAAQQDLLRSKKAR</sequence>
<reference evidence="1" key="1">
    <citation type="submission" date="2021-01" db="EMBL/GenBank/DDBJ databases">
        <title>Whole genome shotgun sequence of Rhizocola hellebori NBRC 109834.</title>
        <authorList>
            <person name="Komaki H."/>
            <person name="Tamura T."/>
        </authorList>
    </citation>
    <scope>NUCLEOTIDE SEQUENCE</scope>
    <source>
        <strain evidence="1">NBRC 109834</strain>
    </source>
</reference>